<sequence>MTEFIRKSWQALTTDEVYQLLRLRSAVFVVEQNCAYQDMDGLDQLAEHLFCTDDQQHLTGYARLLPPGSEGGSHCSIGRVVVDPSKRQQQLGRQLMQTALAHCDQLWPHVPVLISAQTYLTRFYQALGFVNTGDYYLEDMIPHQKMIHQKNQPAE</sequence>
<dbReference type="InterPro" id="IPR016181">
    <property type="entry name" value="Acyl_CoA_acyltransferase"/>
</dbReference>
<evidence type="ECO:0000313" key="3">
    <source>
        <dbReference type="Proteomes" id="UP001595533"/>
    </source>
</evidence>
<dbReference type="Proteomes" id="UP001595533">
    <property type="component" value="Unassembled WGS sequence"/>
</dbReference>
<dbReference type="EMBL" id="JBHRTS010000006">
    <property type="protein sequence ID" value="MFC3195034.1"/>
    <property type="molecule type" value="Genomic_DNA"/>
</dbReference>
<dbReference type="CDD" id="cd04301">
    <property type="entry name" value="NAT_SF"/>
    <property type="match status" value="1"/>
</dbReference>
<evidence type="ECO:0000313" key="2">
    <source>
        <dbReference type="EMBL" id="MFC3195034.1"/>
    </source>
</evidence>
<keyword evidence="3" id="KW-1185">Reference proteome</keyword>
<reference evidence="3" key="1">
    <citation type="journal article" date="2019" name="Int. J. Syst. Evol. Microbiol.">
        <title>The Global Catalogue of Microorganisms (GCM) 10K type strain sequencing project: providing services to taxonomists for standard genome sequencing and annotation.</title>
        <authorList>
            <consortium name="The Broad Institute Genomics Platform"/>
            <consortium name="The Broad Institute Genome Sequencing Center for Infectious Disease"/>
            <person name="Wu L."/>
            <person name="Ma J."/>
        </authorList>
    </citation>
    <scope>NUCLEOTIDE SEQUENCE [LARGE SCALE GENOMIC DNA]</scope>
    <source>
        <strain evidence="3">KCTC 42953</strain>
    </source>
</reference>
<comment type="caution">
    <text evidence="2">The sequence shown here is derived from an EMBL/GenBank/DDBJ whole genome shotgun (WGS) entry which is preliminary data.</text>
</comment>
<dbReference type="RefSeq" id="WP_077411987.1">
    <property type="nucleotide sequence ID" value="NZ_JBHRTS010000006.1"/>
</dbReference>
<proteinExistence type="predicted"/>
<organism evidence="2 3">
    <name type="scientific">Marinicella sediminis</name>
    <dbReference type="NCBI Taxonomy" id="1792834"/>
    <lineage>
        <taxon>Bacteria</taxon>
        <taxon>Pseudomonadati</taxon>
        <taxon>Pseudomonadota</taxon>
        <taxon>Gammaproteobacteria</taxon>
        <taxon>Lysobacterales</taxon>
        <taxon>Marinicellaceae</taxon>
        <taxon>Marinicella</taxon>
    </lineage>
</organism>
<accession>A0ABV7JA87</accession>
<evidence type="ECO:0000259" key="1">
    <source>
        <dbReference type="PROSITE" id="PS51186"/>
    </source>
</evidence>
<protein>
    <submittedName>
        <fullName evidence="2">GNAT family N-acetyltransferase</fullName>
    </submittedName>
</protein>
<name>A0ABV7JA87_9GAMM</name>
<gene>
    <name evidence="2" type="ORF">ACFODZ_12350</name>
</gene>
<dbReference type="SUPFAM" id="SSF55729">
    <property type="entry name" value="Acyl-CoA N-acyltransferases (Nat)"/>
    <property type="match status" value="1"/>
</dbReference>
<dbReference type="Gene3D" id="3.40.630.30">
    <property type="match status" value="1"/>
</dbReference>
<feature type="domain" description="N-acetyltransferase" evidence="1">
    <location>
        <begin position="7"/>
        <end position="153"/>
    </location>
</feature>
<dbReference type="InterPro" id="IPR000182">
    <property type="entry name" value="GNAT_dom"/>
</dbReference>
<dbReference type="PROSITE" id="PS51186">
    <property type="entry name" value="GNAT"/>
    <property type="match status" value="1"/>
</dbReference>
<dbReference type="Pfam" id="PF13673">
    <property type="entry name" value="Acetyltransf_10"/>
    <property type="match status" value="1"/>
</dbReference>